<dbReference type="PANTHER" id="PTHR16301:SF20">
    <property type="entry name" value="IMPACT FAMILY MEMBER YIGZ"/>
    <property type="match status" value="1"/>
</dbReference>
<comment type="similarity">
    <text evidence="1">Belongs to the IMPACT family.</text>
</comment>
<name>A0A921MR63_9BACT</name>
<dbReference type="InterPro" id="IPR036956">
    <property type="entry name" value="Impact_N_sf"/>
</dbReference>
<dbReference type="Pfam" id="PF01205">
    <property type="entry name" value="Impact_N"/>
    <property type="match status" value="1"/>
</dbReference>
<proteinExistence type="inferred from homology"/>
<dbReference type="Proteomes" id="UP000757103">
    <property type="component" value="Unassembled WGS sequence"/>
</dbReference>
<reference evidence="3" key="1">
    <citation type="journal article" date="2021" name="PeerJ">
        <title>Extensive microbial diversity within the chicken gut microbiome revealed by metagenomics and culture.</title>
        <authorList>
            <person name="Gilroy R."/>
            <person name="Ravi A."/>
            <person name="Getino M."/>
            <person name="Pursley I."/>
            <person name="Horton D.L."/>
            <person name="Alikhan N.F."/>
            <person name="Baker D."/>
            <person name="Gharbi K."/>
            <person name="Hall N."/>
            <person name="Watson M."/>
            <person name="Adriaenssens E.M."/>
            <person name="Foster-Nyarko E."/>
            <person name="Jarju S."/>
            <person name="Secka A."/>
            <person name="Antonio M."/>
            <person name="Oren A."/>
            <person name="Chaudhuri R.R."/>
            <person name="La Ragione R."/>
            <person name="Hildebrand F."/>
            <person name="Pallen M.J."/>
        </authorList>
    </citation>
    <scope>NUCLEOTIDE SEQUENCE</scope>
    <source>
        <strain evidence="3">CHK121-7720</strain>
    </source>
</reference>
<protein>
    <submittedName>
        <fullName evidence="3">YigZ family protein</fullName>
    </submittedName>
</protein>
<dbReference type="InterPro" id="IPR020568">
    <property type="entry name" value="Ribosomal_Su5_D2-typ_SF"/>
</dbReference>
<reference evidence="3" key="2">
    <citation type="submission" date="2021-09" db="EMBL/GenBank/DDBJ databases">
        <authorList>
            <person name="Gilroy R."/>
        </authorList>
    </citation>
    <scope>NUCLEOTIDE SEQUENCE</scope>
    <source>
        <strain evidence="3">CHK121-7720</strain>
    </source>
</reference>
<dbReference type="Gene3D" id="3.30.230.30">
    <property type="entry name" value="Impact, N-terminal domain"/>
    <property type="match status" value="1"/>
</dbReference>
<sequence length="200" mass="22885">MDDTYLTISRTSEGIYKEKMSKFLAFAIPVTTVDEVKQELEKYQKEYYDARHVCWAYMLGHERTQFRSNDNGEPSGTAGKPILGQINSAGLTDILIVVVRYFGGIKLGTSGLIVAYREAAAEAIAANEIMERQVEDEVRFGFEYPLMNEVMRVVKEEGPTIVSQLFDMDCEMTLRIRRSRMENLKNRLSKIDGLHFFTET</sequence>
<dbReference type="AlphaFoldDB" id="A0A921MR63"/>
<evidence type="ECO:0000313" key="4">
    <source>
        <dbReference type="Proteomes" id="UP000757103"/>
    </source>
</evidence>
<accession>A0A921MR63</accession>
<dbReference type="GO" id="GO:0006446">
    <property type="term" value="P:regulation of translational initiation"/>
    <property type="evidence" value="ECO:0007669"/>
    <property type="project" value="TreeGrafter"/>
</dbReference>
<dbReference type="RefSeq" id="WP_273305733.1">
    <property type="nucleotide sequence ID" value="NZ_DYUD01000014.1"/>
</dbReference>
<dbReference type="PROSITE" id="PS00910">
    <property type="entry name" value="UPF0029"/>
    <property type="match status" value="1"/>
</dbReference>
<dbReference type="InterPro" id="IPR020569">
    <property type="entry name" value="UPF0029_Impact_CS"/>
</dbReference>
<gene>
    <name evidence="3" type="ORF">K8U91_04285</name>
</gene>
<dbReference type="InterPro" id="IPR001498">
    <property type="entry name" value="Impact_N"/>
</dbReference>
<dbReference type="InterPro" id="IPR023582">
    <property type="entry name" value="Impact"/>
</dbReference>
<dbReference type="GO" id="GO:0005737">
    <property type="term" value="C:cytoplasm"/>
    <property type="evidence" value="ECO:0007669"/>
    <property type="project" value="TreeGrafter"/>
</dbReference>
<dbReference type="SUPFAM" id="SSF54211">
    <property type="entry name" value="Ribosomal protein S5 domain 2-like"/>
    <property type="match status" value="1"/>
</dbReference>
<dbReference type="EMBL" id="DYUD01000014">
    <property type="protein sequence ID" value="HJG88682.1"/>
    <property type="molecule type" value="Genomic_DNA"/>
</dbReference>
<evidence type="ECO:0000259" key="2">
    <source>
        <dbReference type="Pfam" id="PF01205"/>
    </source>
</evidence>
<evidence type="ECO:0000313" key="3">
    <source>
        <dbReference type="EMBL" id="HJG88682.1"/>
    </source>
</evidence>
<comment type="caution">
    <text evidence="3">The sequence shown here is derived from an EMBL/GenBank/DDBJ whole genome shotgun (WGS) entry which is preliminary data.</text>
</comment>
<evidence type="ECO:0000256" key="1">
    <source>
        <dbReference type="ARBA" id="ARBA00007665"/>
    </source>
</evidence>
<organism evidence="3 4">
    <name type="scientific">Barnesiella viscericola</name>
    <dbReference type="NCBI Taxonomy" id="397865"/>
    <lineage>
        <taxon>Bacteria</taxon>
        <taxon>Pseudomonadati</taxon>
        <taxon>Bacteroidota</taxon>
        <taxon>Bacteroidia</taxon>
        <taxon>Bacteroidales</taxon>
        <taxon>Barnesiellaceae</taxon>
        <taxon>Barnesiella</taxon>
    </lineage>
</organism>
<dbReference type="PANTHER" id="PTHR16301">
    <property type="entry name" value="IMPACT-RELATED"/>
    <property type="match status" value="1"/>
</dbReference>
<feature type="domain" description="Impact N-terminal" evidence="2">
    <location>
        <begin position="19"/>
        <end position="124"/>
    </location>
</feature>